<feature type="modified residue" description="N5-methylglutamine" evidence="5">
    <location>
        <position position="250"/>
    </location>
</feature>
<evidence type="ECO:0000256" key="4">
    <source>
        <dbReference type="ARBA" id="ARBA00022917"/>
    </source>
</evidence>
<dbReference type="InterPro" id="IPR000352">
    <property type="entry name" value="Pep_chain_release_fac_I"/>
</dbReference>
<dbReference type="PANTHER" id="PTHR43116:SF3">
    <property type="entry name" value="CLASS I PEPTIDE CHAIN RELEASE FACTOR"/>
    <property type="match status" value="1"/>
</dbReference>
<evidence type="ECO:0000256" key="5">
    <source>
        <dbReference type="HAMAP-Rule" id="MF_00094"/>
    </source>
</evidence>
<keyword evidence="2 5" id="KW-0488">Methylation</keyword>
<dbReference type="Gene3D" id="3.30.160.20">
    <property type="match status" value="1"/>
</dbReference>
<dbReference type="HAMAP" id="MF_00094">
    <property type="entry name" value="Rel_fac_2"/>
    <property type="match status" value="1"/>
</dbReference>
<dbReference type="PROSITE" id="PS00745">
    <property type="entry name" value="RF_PROK_I"/>
    <property type="match status" value="1"/>
</dbReference>
<dbReference type="Pfam" id="PF00472">
    <property type="entry name" value="RF-1"/>
    <property type="match status" value="1"/>
</dbReference>
<keyword evidence="4 5" id="KW-0648">Protein biosynthesis</keyword>
<dbReference type="NCBIfam" id="TIGR00020">
    <property type="entry name" value="prfB"/>
    <property type="match status" value="1"/>
</dbReference>
<comment type="caution">
    <text evidence="9">The sequence shown here is derived from an EMBL/GenBank/DDBJ whole genome shotgun (WGS) entry which is preliminary data.</text>
</comment>
<dbReference type="Proteomes" id="UP000324595">
    <property type="component" value="Unassembled WGS sequence"/>
</dbReference>
<evidence type="ECO:0000256" key="3">
    <source>
        <dbReference type="ARBA" id="ARBA00022490"/>
    </source>
</evidence>
<comment type="subcellular location">
    <subcellularLocation>
        <location evidence="5">Cytoplasm</location>
    </subcellularLocation>
</comment>
<accession>A0A5D3YSD0</accession>
<dbReference type="Gene3D" id="1.20.58.410">
    <property type="entry name" value="Release factor"/>
    <property type="match status" value="1"/>
</dbReference>
<comment type="PTM">
    <text evidence="5">Methylated by PrmC. Methylation increases the termination efficiency of RF2.</text>
</comment>
<feature type="coiled-coil region" evidence="7">
    <location>
        <begin position="87"/>
        <end position="121"/>
    </location>
</feature>
<dbReference type="GO" id="GO:0016149">
    <property type="term" value="F:translation release factor activity, codon specific"/>
    <property type="evidence" value="ECO:0007669"/>
    <property type="project" value="UniProtKB-UniRule"/>
</dbReference>
<dbReference type="OrthoDB" id="9806673at2"/>
<protein>
    <recommendedName>
        <fullName evidence="5 6">Peptide chain release factor 2</fullName>
        <shortName evidence="5">RF-2</shortName>
    </recommendedName>
</protein>
<comment type="similarity">
    <text evidence="1 5">Belongs to the prokaryotic/mitochondrial release factor family.</text>
</comment>
<keyword evidence="10" id="KW-1185">Reference proteome</keyword>
<name>A0A5D3YSD0_9BACT</name>
<evidence type="ECO:0000256" key="6">
    <source>
        <dbReference type="NCBIfam" id="TIGR00020"/>
    </source>
</evidence>
<dbReference type="AlphaFoldDB" id="A0A5D3YSD0"/>
<feature type="domain" description="Prokaryotic-type class I peptide chain release factors" evidence="8">
    <location>
        <begin position="243"/>
        <end position="259"/>
    </location>
</feature>
<dbReference type="SUPFAM" id="SSF75620">
    <property type="entry name" value="Release factor"/>
    <property type="match status" value="1"/>
</dbReference>
<evidence type="ECO:0000256" key="7">
    <source>
        <dbReference type="SAM" id="Coils"/>
    </source>
</evidence>
<dbReference type="EMBL" id="VNHY01000001">
    <property type="protein sequence ID" value="TYP95461.1"/>
    <property type="molecule type" value="Genomic_DNA"/>
</dbReference>
<dbReference type="FunFam" id="3.30.160.20:FF:000040">
    <property type="entry name" value="Peptide chain release factor 2"/>
    <property type="match status" value="1"/>
</dbReference>
<dbReference type="RefSeq" id="WP_148898129.1">
    <property type="nucleotide sequence ID" value="NZ_VNHY01000001.1"/>
</dbReference>
<dbReference type="InterPro" id="IPR004374">
    <property type="entry name" value="PrfB"/>
</dbReference>
<dbReference type="Gene3D" id="3.30.70.1660">
    <property type="match status" value="1"/>
</dbReference>
<dbReference type="PANTHER" id="PTHR43116">
    <property type="entry name" value="PEPTIDE CHAIN RELEASE FACTOR 2"/>
    <property type="match status" value="1"/>
</dbReference>
<dbReference type="InterPro" id="IPR005139">
    <property type="entry name" value="PCRF"/>
</dbReference>
<dbReference type="Pfam" id="PF03462">
    <property type="entry name" value="PCRF"/>
    <property type="match status" value="1"/>
</dbReference>
<evidence type="ECO:0000256" key="1">
    <source>
        <dbReference type="ARBA" id="ARBA00010835"/>
    </source>
</evidence>
<evidence type="ECO:0000313" key="9">
    <source>
        <dbReference type="EMBL" id="TYP95461.1"/>
    </source>
</evidence>
<comment type="function">
    <text evidence="5">Peptide chain release factor 2 directs the termination of translation in response to the peptide chain termination codons UGA and UAA.</text>
</comment>
<evidence type="ECO:0000256" key="2">
    <source>
        <dbReference type="ARBA" id="ARBA00022481"/>
    </source>
</evidence>
<proteinExistence type="inferred from homology"/>
<dbReference type="InterPro" id="IPR045853">
    <property type="entry name" value="Pep_chain_release_fac_I_sf"/>
</dbReference>
<sequence length="377" mass="43726">MSTTTVNTDHLNDLFERVDALRGYLDYEQRKVNIIELQEQTQDPNFWDDPDEARRIMKKIDHEKSLIAAWDELDSLRDSIQVYQEFEEEGEEVGDELQGEVRRLEQKLDRLELQNMLSGEDDHRDALLTFNPGAGGTESQDWAEMLYRMYTRWAKNNDYELSVIEYQDGEEAGLKSATIQVHGEFAYGFLKAESGVHRLVRISPFDSNSRRHTSFCSVFVSPVIDDTIEVDINESEVELQRFRASGAGGQHVNKTETAVRLIWEGELSDGSEERVAAECQQERSQKQNRDKAMTLLKSKIYELEKQIKEREKQKLEDSKSKIEWGSQIRSYVFHPYNMVKDHRTDYETSNTEAVMDGEIDEFINEYLLSISSSSSEE</sequence>
<organism evidence="9 10">
    <name type="scientific">Fodinibius salinus</name>
    <dbReference type="NCBI Taxonomy" id="860790"/>
    <lineage>
        <taxon>Bacteria</taxon>
        <taxon>Pseudomonadati</taxon>
        <taxon>Balneolota</taxon>
        <taxon>Balneolia</taxon>
        <taxon>Balneolales</taxon>
        <taxon>Balneolaceae</taxon>
        <taxon>Fodinibius</taxon>
    </lineage>
</organism>
<dbReference type="GO" id="GO:0005737">
    <property type="term" value="C:cytoplasm"/>
    <property type="evidence" value="ECO:0007669"/>
    <property type="project" value="UniProtKB-SubCell"/>
</dbReference>
<gene>
    <name evidence="5" type="primary">prfB</name>
    <name evidence="9" type="ORF">LX73_0766</name>
</gene>
<dbReference type="SMART" id="SM00937">
    <property type="entry name" value="PCRF"/>
    <property type="match status" value="1"/>
</dbReference>
<reference evidence="9 10" key="1">
    <citation type="submission" date="2019-07" db="EMBL/GenBank/DDBJ databases">
        <title>Genomic Encyclopedia of Archaeal and Bacterial Type Strains, Phase II (KMG-II): from individual species to whole genera.</title>
        <authorList>
            <person name="Goeker M."/>
        </authorList>
    </citation>
    <scope>NUCLEOTIDE SEQUENCE [LARGE SCALE GENOMIC DNA]</scope>
    <source>
        <strain evidence="9 10">DSM 21935</strain>
    </source>
</reference>
<evidence type="ECO:0000313" key="10">
    <source>
        <dbReference type="Proteomes" id="UP000324595"/>
    </source>
</evidence>
<keyword evidence="7" id="KW-0175">Coiled coil</keyword>
<evidence type="ECO:0000259" key="8">
    <source>
        <dbReference type="PROSITE" id="PS00745"/>
    </source>
</evidence>
<keyword evidence="3 5" id="KW-0963">Cytoplasm</keyword>